<keyword evidence="1" id="KW-0229">DNA integration</keyword>
<sequence length="474" mass="52167">MGSLLHPTYTAPIPKNAERVKVKGRPCVRFASRGKVRTLPLSEDGTRVVKQAAKWYGQYVDADGTTQRKPLARDKEAARQLLAEIEKKVERRRSGLVDVTDEHARRPLLEHLDDYEAILRAKGDTDRHIVKTVYRIRSVLVGCRFAFPGEVDSSKVAAWLSALREGSTPAAVPDWPAFTPAEAAEVLGITTHTLSIAVKRHGLAATGKSRARRLPRETVTALAAIAAEGVGPATQNHYLRALRGFFRWLAKGRRIALNPLDGLELVCEEVDIRHARRELDLEELRTIFAATRGSNRTFRGLDGVDRHVVYALAVTTGFRTAALASLTADSIDLAARTVTLSARANKSRKAKVQPLTPDAAELLAEYLRARPRRGRLWPGSWAGRSADMLKADLEEAGIPYVVEGRDGTPLHADFHALRHSFLTIGGRSGIDLRTLQELAGHSTPVLTARYMHVGKGIWPAPSTGCPVRLHCRLH</sequence>
<evidence type="ECO:0000256" key="3">
    <source>
        <dbReference type="ARBA" id="ARBA00023172"/>
    </source>
</evidence>
<evidence type="ECO:0000259" key="6">
    <source>
        <dbReference type="PROSITE" id="PS51900"/>
    </source>
</evidence>
<dbReference type="RefSeq" id="WP_149113293.1">
    <property type="nucleotide sequence ID" value="NZ_CP042425.1"/>
</dbReference>
<dbReference type="InterPro" id="IPR013762">
    <property type="entry name" value="Integrase-like_cat_sf"/>
</dbReference>
<keyword evidence="3" id="KW-0233">DNA recombination</keyword>
<dbReference type="EMBL" id="CP042425">
    <property type="protein sequence ID" value="QEL18837.1"/>
    <property type="molecule type" value="Genomic_DNA"/>
</dbReference>
<accession>A0A5C1AKY0</accession>
<dbReference type="PROSITE" id="PS51898">
    <property type="entry name" value="TYR_RECOMBINASE"/>
    <property type="match status" value="1"/>
</dbReference>
<dbReference type="KEGG" id="lrs:PX52LOC_05878"/>
<dbReference type="InterPro" id="IPR011010">
    <property type="entry name" value="DNA_brk_join_enz"/>
</dbReference>
<dbReference type="GO" id="GO:0003677">
    <property type="term" value="F:DNA binding"/>
    <property type="evidence" value="ECO:0007669"/>
    <property type="project" value="UniProtKB-UniRule"/>
</dbReference>
<dbReference type="GO" id="GO:0015074">
    <property type="term" value="P:DNA integration"/>
    <property type="evidence" value="ECO:0007669"/>
    <property type="project" value="UniProtKB-KW"/>
</dbReference>
<dbReference type="AlphaFoldDB" id="A0A5C1AKY0"/>
<dbReference type="InterPro" id="IPR002104">
    <property type="entry name" value="Integrase_catalytic"/>
</dbReference>
<dbReference type="Gene3D" id="1.10.443.10">
    <property type="entry name" value="Intergrase catalytic core"/>
    <property type="match status" value="1"/>
</dbReference>
<evidence type="ECO:0000313" key="7">
    <source>
        <dbReference type="EMBL" id="QEL18837.1"/>
    </source>
</evidence>
<feature type="domain" description="Core-binding (CB)" evidence="6">
    <location>
        <begin position="106"/>
        <end position="250"/>
    </location>
</feature>
<dbReference type="PANTHER" id="PTHR30349:SF64">
    <property type="entry name" value="PROPHAGE INTEGRASE INTD-RELATED"/>
    <property type="match status" value="1"/>
</dbReference>
<proteinExistence type="predicted"/>
<evidence type="ECO:0000256" key="2">
    <source>
        <dbReference type="ARBA" id="ARBA00023125"/>
    </source>
</evidence>
<organism evidence="7 8">
    <name type="scientific">Limnoglobus roseus</name>
    <dbReference type="NCBI Taxonomy" id="2598579"/>
    <lineage>
        <taxon>Bacteria</taxon>
        <taxon>Pseudomonadati</taxon>
        <taxon>Planctomycetota</taxon>
        <taxon>Planctomycetia</taxon>
        <taxon>Gemmatales</taxon>
        <taxon>Gemmataceae</taxon>
        <taxon>Limnoglobus</taxon>
    </lineage>
</organism>
<dbReference type="PROSITE" id="PS51900">
    <property type="entry name" value="CB"/>
    <property type="match status" value="1"/>
</dbReference>
<keyword evidence="2 4" id="KW-0238">DNA-binding</keyword>
<protein>
    <submittedName>
        <fullName evidence="7">Site-specific integrase</fullName>
    </submittedName>
</protein>
<dbReference type="OrthoDB" id="292546at2"/>
<dbReference type="InterPro" id="IPR044068">
    <property type="entry name" value="CB"/>
</dbReference>
<reference evidence="8" key="1">
    <citation type="submission" date="2019-08" db="EMBL/GenBank/DDBJ databases">
        <title>Limnoglobus roseus gen. nov., sp. nov., a novel freshwater planctomycete with a giant genome from the family Gemmataceae.</title>
        <authorList>
            <person name="Kulichevskaya I.S."/>
            <person name="Naumoff D.G."/>
            <person name="Miroshnikov K."/>
            <person name="Ivanova A."/>
            <person name="Philippov D.A."/>
            <person name="Hakobyan A."/>
            <person name="Rijpstra I.C."/>
            <person name="Sinninghe Damste J.S."/>
            <person name="Liesack W."/>
            <person name="Dedysh S.N."/>
        </authorList>
    </citation>
    <scope>NUCLEOTIDE SEQUENCE [LARGE SCALE GENOMIC DNA]</scope>
    <source>
        <strain evidence="8">PX52</strain>
    </source>
</reference>
<evidence type="ECO:0000313" key="8">
    <source>
        <dbReference type="Proteomes" id="UP000324974"/>
    </source>
</evidence>
<dbReference type="Pfam" id="PF00589">
    <property type="entry name" value="Phage_integrase"/>
    <property type="match status" value="1"/>
</dbReference>
<evidence type="ECO:0000256" key="4">
    <source>
        <dbReference type="PROSITE-ProRule" id="PRU01248"/>
    </source>
</evidence>
<dbReference type="PANTHER" id="PTHR30349">
    <property type="entry name" value="PHAGE INTEGRASE-RELATED"/>
    <property type="match status" value="1"/>
</dbReference>
<dbReference type="Proteomes" id="UP000324974">
    <property type="component" value="Chromosome"/>
</dbReference>
<feature type="domain" description="Tyr recombinase" evidence="5">
    <location>
        <begin position="274"/>
        <end position="463"/>
    </location>
</feature>
<dbReference type="GO" id="GO:0006310">
    <property type="term" value="P:DNA recombination"/>
    <property type="evidence" value="ECO:0007669"/>
    <property type="project" value="UniProtKB-KW"/>
</dbReference>
<evidence type="ECO:0000256" key="1">
    <source>
        <dbReference type="ARBA" id="ARBA00022908"/>
    </source>
</evidence>
<keyword evidence="8" id="KW-1185">Reference proteome</keyword>
<evidence type="ECO:0000259" key="5">
    <source>
        <dbReference type="PROSITE" id="PS51898"/>
    </source>
</evidence>
<dbReference type="SUPFAM" id="SSF56349">
    <property type="entry name" value="DNA breaking-rejoining enzymes"/>
    <property type="match status" value="1"/>
</dbReference>
<gene>
    <name evidence="7" type="ORF">PX52LOC_05878</name>
</gene>
<name>A0A5C1AKY0_9BACT</name>
<dbReference type="InterPro" id="IPR050090">
    <property type="entry name" value="Tyrosine_recombinase_XerCD"/>
</dbReference>